<dbReference type="GO" id="GO:0000723">
    <property type="term" value="P:telomere maintenance"/>
    <property type="evidence" value="ECO:0007669"/>
    <property type="project" value="InterPro"/>
</dbReference>
<name>A0A816E085_9BILA</name>
<dbReference type="EC" id="5.6.2.3" evidence="1"/>
<feature type="domain" description="DNA helicase Pif1-like DEAD-box helicase" evidence="3">
    <location>
        <begin position="485"/>
        <end position="624"/>
    </location>
</feature>
<dbReference type="EMBL" id="CAJNOI010002931">
    <property type="protein sequence ID" value="CAF1498224.1"/>
    <property type="molecule type" value="Genomic_DNA"/>
</dbReference>
<keyword evidence="1" id="KW-0233">DNA recombination</keyword>
<accession>A0A816E085</accession>
<sequence>MKDKIQDPSFRENLIVYLEDIIKEDLDEFKDKYIFENLDGIRDFFNFNIAFFFYIAAPRSFNTPTRLSSDNIYAALRTIDLAGLEENTNEDGIRLTPMKDQSSPSIPYASPPNLRGSPSIPYASPQRTELLQTPIHDQSISSMDVSDIQSRLPPACLPTPNPSLPNFWSRFCADVTQLVESGNVHKHSDTCYKYCKDMAKKICRLIMPRKLISVSTIDPETGHISMRRSHPWINNFNEYIISSCRSNMDIKFIWTGSDTKALVYYITDYITKTSLSFHDTFSLIQKSITSFKNVADQTETESAIERSRKLVLRCYNTLASQQELSGVQVASYLMNWGDHYTTHKFQGLYLIQTEIFLQTELNELRIKQNLEHASHDPQRIQKGRPPNQRFPFQEQHPQATTYLLTKYSEAHIPILYGPQIPRHDREDTKERYSRALLTLFVPWRSVSDLCDVNENWEDALKSRQHHISLDSWNIIENIQLLHECTNNGQLIMCIPGCGGTGKSQLIRAVTKYFLITKRMQMMRKLAPTGIAAAEIGGMTIHSFLGEQRNSRKPRTIKPGDTKLENQWRLVEYFLIDEMSMVGLTLLGKLDRILSAAKHADPEIPFGGINVIFFGDYLQYRPVYDVPLYTDFSQPSKNKSGQLRSEKEIQQHAARSLILQINCVIKL</sequence>
<comment type="cofactor">
    <cofactor evidence="1">
        <name>Mg(2+)</name>
        <dbReference type="ChEBI" id="CHEBI:18420"/>
    </cofactor>
</comment>
<dbReference type="InterPro" id="IPR051055">
    <property type="entry name" value="PIF1_helicase"/>
</dbReference>
<dbReference type="GO" id="GO:0043139">
    <property type="term" value="F:5'-3' DNA helicase activity"/>
    <property type="evidence" value="ECO:0007669"/>
    <property type="project" value="UniProtKB-EC"/>
</dbReference>
<dbReference type="Proteomes" id="UP000663877">
    <property type="component" value="Unassembled WGS sequence"/>
</dbReference>
<dbReference type="PANTHER" id="PTHR47642:SF5">
    <property type="entry name" value="ATP-DEPENDENT DNA HELICASE"/>
    <property type="match status" value="1"/>
</dbReference>
<keyword evidence="1" id="KW-0347">Helicase</keyword>
<dbReference type="InterPro" id="IPR010285">
    <property type="entry name" value="DNA_helicase_pif1-like_DEAD"/>
</dbReference>
<evidence type="ECO:0000313" key="4">
    <source>
        <dbReference type="EMBL" id="CAF1498224.1"/>
    </source>
</evidence>
<dbReference type="Gene3D" id="3.40.50.300">
    <property type="entry name" value="P-loop containing nucleotide triphosphate hydrolases"/>
    <property type="match status" value="1"/>
</dbReference>
<reference evidence="5" key="1">
    <citation type="submission" date="2021-02" db="EMBL/GenBank/DDBJ databases">
        <authorList>
            <person name="Nowell W R."/>
        </authorList>
    </citation>
    <scope>NUCLEOTIDE SEQUENCE</scope>
</reference>
<evidence type="ECO:0000313" key="5">
    <source>
        <dbReference type="EMBL" id="CAF1643644.1"/>
    </source>
</evidence>
<feature type="region of interest" description="Disordered" evidence="2">
    <location>
        <begin position="90"/>
        <end position="112"/>
    </location>
</feature>
<keyword evidence="1" id="KW-0234">DNA repair</keyword>
<feature type="non-terminal residue" evidence="5">
    <location>
        <position position="1"/>
    </location>
</feature>
<dbReference type="PANTHER" id="PTHR47642">
    <property type="entry name" value="ATP-DEPENDENT DNA HELICASE"/>
    <property type="match status" value="1"/>
</dbReference>
<comment type="catalytic activity">
    <reaction evidence="1">
        <text>ATP + H2O = ADP + phosphate + H(+)</text>
        <dbReference type="Rhea" id="RHEA:13065"/>
        <dbReference type="ChEBI" id="CHEBI:15377"/>
        <dbReference type="ChEBI" id="CHEBI:15378"/>
        <dbReference type="ChEBI" id="CHEBI:30616"/>
        <dbReference type="ChEBI" id="CHEBI:43474"/>
        <dbReference type="ChEBI" id="CHEBI:456216"/>
        <dbReference type="EC" id="5.6.2.3"/>
    </reaction>
</comment>
<keyword evidence="6" id="KW-1185">Reference proteome</keyword>
<evidence type="ECO:0000313" key="6">
    <source>
        <dbReference type="Proteomes" id="UP000663832"/>
    </source>
</evidence>
<dbReference type="GO" id="GO:0016787">
    <property type="term" value="F:hydrolase activity"/>
    <property type="evidence" value="ECO:0007669"/>
    <property type="project" value="UniProtKB-KW"/>
</dbReference>
<keyword evidence="1" id="KW-0227">DNA damage</keyword>
<protein>
    <recommendedName>
        <fullName evidence="1">ATP-dependent DNA helicase</fullName>
        <ecNumber evidence="1">5.6.2.3</ecNumber>
    </recommendedName>
</protein>
<dbReference type="Proteomes" id="UP000663832">
    <property type="component" value="Unassembled WGS sequence"/>
</dbReference>
<keyword evidence="1" id="KW-0378">Hydrolase</keyword>
<dbReference type="AlphaFoldDB" id="A0A816E085"/>
<dbReference type="EMBL" id="CAJNOM010003266">
    <property type="protein sequence ID" value="CAF1643644.1"/>
    <property type="molecule type" value="Genomic_DNA"/>
</dbReference>
<evidence type="ECO:0000256" key="2">
    <source>
        <dbReference type="SAM" id="MobiDB-lite"/>
    </source>
</evidence>
<dbReference type="InterPro" id="IPR027417">
    <property type="entry name" value="P-loop_NTPase"/>
</dbReference>
<dbReference type="OrthoDB" id="10050341at2759"/>
<comment type="similarity">
    <text evidence="1">Belongs to the helicase family.</text>
</comment>
<gene>
    <name evidence="4" type="ORF">BJG266_LOCUS43016</name>
    <name evidence="5" type="ORF">QVE165_LOCUS59918</name>
</gene>
<comment type="caution">
    <text evidence="5">The sequence shown here is derived from an EMBL/GenBank/DDBJ whole genome shotgun (WGS) entry which is preliminary data.</text>
</comment>
<evidence type="ECO:0000259" key="3">
    <source>
        <dbReference type="Pfam" id="PF05970"/>
    </source>
</evidence>
<keyword evidence="1" id="KW-0067">ATP-binding</keyword>
<dbReference type="GO" id="GO:0005524">
    <property type="term" value="F:ATP binding"/>
    <property type="evidence" value="ECO:0007669"/>
    <property type="project" value="UniProtKB-KW"/>
</dbReference>
<dbReference type="GO" id="GO:0006281">
    <property type="term" value="P:DNA repair"/>
    <property type="evidence" value="ECO:0007669"/>
    <property type="project" value="UniProtKB-KW"/>
</dbReference>
<dbReference type="Pfam" id="PF05970">
    <property type="entry name" value="PIF1"/>
    <property type="match status" value="1"/>
</dbReference>
<dbReference type="SUPFAM" id="SSF52540">
    <property type="entry name" value="P-loop containing nucleoside triphosphate hydrolases"/>
    <property type="match status" value="1"/>
</dbReference>
<dbReference type="GO" id="GO:0006310">
    <property type="term" value="P:DNA recombination"/>
    <property type="evidence" value="ECO:0007669"/>
    <property type="project" value="UniProtKB-KW"/>
</dbReference>
<evidence type="ECO:0000256" key="1">
    <source>
        <dbReference type="RuleBase" id="RU363044"/>
    </source>
</evidence>
<keyword evidence="1" id="KW-0547">Nucleotide-binding</keyword>
<organism evidence="5 6">
    <name type="scientific">Adineta steineri</name>
    <dbReference type="NCBI Taxonomy" id="433720"/>
    <lineage>
        <taxon>Eukaryota</taxon>
        <taxon>Metazoa</taxon>
        <taxon>Spiralia</taxon>
        <taxon>Gnathifera</taxon>
        <taxon>Rotifera</taxon>
        <taxon>Eurotatoria</taxon>
        <taxon>Bdelloidea</taxon>
        <taxon>Adinetida</taxon>
        <taxon>Adinetidae</taxon>
        <taxon>Adineta</taxon>
    </lineage>
</organism>
<proteinExistence type="inferred from homology"/>